<evidence type="ECO:0000313" key="2">
    <source>
        <dbReference type="EMBL" id="AIQ71266.1"/>
    </source>
</evidence>
<evidence type="ECO:0008006" key="4">
    <source>
        <dbReference type="Google" id="ProtNLM"/>
    </source>
</evidence>
<keyword evidence="1" id="KW-0472">Membrane</keyword>
<feature type="transmembrane region" description="Helical" evidence="1">
    <location>
        <begin position="59"/>
        <end position="79"/>
    </location>
</feature>
<dbReference type="STRING" id="189425.PGRAT_29560"/>
<name>A0A089MBR1_9BACL</name>
<dbReference type="OrthoDB" id="2663974at2"/>
<dbReference type="Proteomes" id="UP000029500">
    <property type="component" value="Chromosome"/>
</dbReference>
<accession>A0A089MBR1</accession>
<dbReference type="KEGG" id="pgm:PGRAT_29560"/>
<reference evidence="2 3" key="1">
    <citation type="submission" date="2014-08" db="EMBL/GenBank/DDBJ databases">
        <title>Comparative genomics of the Paenibacillus odorifer group.</title>
        <authorList>
            <person name="den Bakker H.C."/>
            <person name="Tsai Y.-C."/>
            <person name="Martin N."/>
            <person name="Korlach J."/>
            <person name="Wiedmann M."/>
        </authorList>
    </citation>
    <scope>NUCLEOTIDE SEQUENCE [LARGE SCALE GENOMIC DNA]</scope>
    <source>
        <strain evidence="2 3">DSM 15220</strain>
    </source>
</reference>
<evidence type="ECO:0000256" key="1">
    <source>
        <dbReference type="SAM" id="Phobius"/>
    </source>
</evidence>
<sequence>MKKFNTVRSGYLYIFGGSVLLSGMLLAAAYWMVVLLYSHYGAESTVFWIQLLHWMTNHIGRRPLAVLLFTALFTGIFLLRSQKISGDLKSLLRATEAMSSRGSFGELKVYSGGELGQLAANLRRINRPAAAELEEMNDYRMRQQEEPVLDSEALMALILRTKTLLRLLHEAAEGEQEEGLVPKIEAAQREAIGMEGFLENLMARS</sequence>
<keyword evidence="3" id="KW-1185">Reference proteome</keyword>
<organism evidence="2 3">
    <name type="scientific">Paenibacillus graminis</name>
    <dbReference type="NCBI Taxonomy" id="189425"/>
    <lineage>
        <taxon>Bacteria</taxon>
        <taxon>Bacillati</taxon>
        <taxon>Bacillota</taxon>
        <taxon>Bacilli</taxon>
        <taxon>Bacillales</taxon>
        <taxon>Paenibacillaceae</taxon>
        <taxon>Paenibacillus</taxon>
    </lineage>
</organism>
<keyword evidence="1" id="KW-0812">Transmembrane</keyword>
<proteinExistence type="predicted"/>
<protein>
    <recommendedName>
        <fullName evidence="4">HAMP domain-containing protein</fullName>
    </recommendedName>
</protein>
<gene>
    <name evidence="2" type="ORF">PGRAT_29560</name>
</gene>
<dbReference type="EMBL" id="CP009287">
    <property type="protein sequence ID" value="AIQ71266.1"/>
    <property type="molecule type" value="Genomic_DNA"/>
</dbReference>
<feature type="transmembrane region" description="Helical" evidence="1">
    <location>
        <begin position="12"/>
        <end position="39"/>
    </location>
</feature>
<dbReference type="AlphaFoldDB" id="A0A089MBR1"/>
<dbReference type="RefSeq" id="WP_025707443.1">
    <property type="nucleotide sequence ID" value="NZ_CP009287.1"/>
</dbReference>
<dbReference type="eggNOG" id="ENOG50305WH">
    <property type="taxonomic scope" value="Bacteria"/>
</dbReference>
<evidence type="ECO:0000313" key="3">
    <source>
        <dbReference type="Proteomes" id="UP000029500"/>
    </source>
</evidence>
<keyword evidence="1" id="KW-1133">Transmembrane helix</keyword>
<dbReference type="HOGENOM" id="CLU_1336417_0_0_9"/>